<comment type="caution">
    <text evidence="1">The sequence shown here is derived from an EMBL/GenBank/DDBJ whole genome shotgun (WGS) entry which is preliminary data.</text>
</comment>
<organism evidence="1 2">
    <name type="scientific">Willisornis vidua</name>
    <name type="common">Xingu scale-backed antbird</name>
    <dbReference type="NCBI Taxonomy" id="1566151"/>
    <lineage>
        <taxon>Eukaryota</taxon>
        <taxon>Metazoa</taxon>
        <taxon>Chordata</taxon>
        <taxon>Craniata</taxon>
        <taxon>Vertebrata</taxon>
        <taxon>Euteleostomi</taxon>
        <taxon>Archelosauria</taxon>
        <taxon>Archosauria</taxon>
        <taxon>Dinosauria</taxon>
        <taxon>Saurischia</taxon>
        <taxon>Theropoda</taxon>
        <taxon>Coelurosauria</taxon>
        <taxon>Aves</taxon>
        <taxon>Neognathae</taxon>
        <taxon>Neoaves</taxon>
        <taxon>Telluraves</taxon>
        <taxon>Australaves</taxon>
        <taxon>Passeriformes</taxon>
        <taxon>Thamnophilidae</taxon>
        <taxon>Willisornis</taxon>
    </lineage>
</organism>
<dbReference type="Proteomes" id="UP001145742">
    <property type="component" value="Unassembled WGS sequence"/>
</dbReference>
<proteinExistence type="predicted"/>
<name>A0ABQ9CQ25_9PASS</name>
<protein>
    <submittedName>
        <fullName evidence="1">Rna-directed dna polymerase from mobile element jockey-like</fullName>
    </submittedName>
</protein>
<evidence type="ECO:0000313" key="1">
    <source>
        <dbReference type="EMBL" id="KAJ7407092.1"/>
    </source>
</evidence>
<gene>
    <name evidence="1" type="ORF">WISP_127973</name>
</gene>
<accession>A0ABQ9CQ25</accession>
<dbReference type="EMBL" id="WHWB01034618">
    <property type="protein sequence ID" value="KAJ7407092.1"/>
    <property type="molecule type" value="Genomic_DNA"/>
</dbReference>
<keyword evidence="2" id="KW-1185">Reference proteome</keyword>
<evidence type="ECO:0000313" key="2">
    <source>
        <dbReference type="Proteomes" id="UP001145742"/>
    </source>
</evidence>
<reference evidence="1" key="1">
    <citation type="submission" date="2019-10" db="EMBL/GenBank/DDBJ databases">
        <authorList>
            <person name="Soares A.E.R."/>
            <person name="Aleixo A."/>
            <person name="Schneider P."/>
            <person name="Miyaki C.Y."/>
            <person name="Schneider M.P."/>
            <person name="Mello C."/>
            <person name="Vasconcelos A.T.R."/>
        </authorList>
    </citation>
    <scope>NUCLEOTIDE SEQUENCE</scope>
    <source>
        <tissue evidence="1">Muscle</tissue>
    </source>
</reference>
<sequence length="87" mass="9924">MEKIHLEDMLRHMEDREVIQDSQHGFNKGKSGQPSEFLCRSDYSSEQGKTTDDFCLDSCEAFDMIPHDILSGLFGGQGTHWTVTSRK</sequence>